<proteinExistence type="predicted"/>
<organism evidence="2 3">
    <name type="scientific">Corchorus capsularis</name>
    <name type="common">Jute</name>
    <dbReference type="NCBI Taxonomy" id="210143"/>
    <lineage>
        <taxon>Eukaryota</taxon>
        <taxon>Viridiplantae</taxon>
        <taxon>Streptophyta</taxon>
        <taxon>Embryophyta</taxon>
        <taxon>Tracheophyta</taxon>
        <taxon>Spermatophyta</taxon>
        <taxon>Magnoliopsida</taxon>
        <taxon>eudicotyledons</taxon>
        <taxon>Gunneridae</taxon>
        <taxon>Pentapetalae</taxon>
        <taxon>rosids</taxon>
        <taxon>malvids</taxon>
        <taxon>Malvales</taxon>
        <taxon>Malvaceae</taxon>
        <taxon>Grewioideae</taxon>
        <taxon>Apeibeae</taxon>
        <taxon>Corchorus</taxon>
    </lineage>
</organism>
<evidence type="ECO:0000256" key="1">
    <source>
        <dbReference type="SAM" id="MobiDB-lite"/>
    </source>
</evidence>
<feature type="region of interest" description="Disordered" evidence="1">
    <location>
        <begin position="1"/>
        <end position="23"/>
    </location>
</feature>
<dbReference type="Proteomes" id="UP000188268">
    <property type="component" value="Unassembled WGS sequence"/>
</dbReference>
<dbReference type="EMBL" id="AWWV01013822">
    <property type="protein sequence ID" value="OMO59934.1"/>
    <property type="molecule type" value="Genomic_DNA"/>
</dbReference>
<protein>
    <submittedName>
        <fullName evidence="2">Uncharacterized protein</fullName>
    </submittedName>
</protein>
<evidence type="ECO:0000313" key="3">
    <source>
        <dbReference type="Proteomes" id="UP000188268"/>
    </source>
</evidence>
<dbReference type="AlphaFoldDB" id="A0A1R3GP94"/>
<keyword evidence="3" id="KW-1185">Reference proteome</keyword>
<evidence type="ECO:0000313" key="2">
    <source>
        <dbReference type="EMBL" id="OMO59934.1"/>
    </source>
</evidence>
<dbReference type="Gramene" id="OMO59934">
    <property type="protein sequence ID" value="OMO59934"/>
    <property type="gene ID" value="CCACVL1_24525"/>
</dbReference>
<accession>A0A1R3GP94</accession>
<name>A0A1R3GP94_COCAP</name>
<comment type="caution">
    <text evidence="2">The sequence shown here is derived from an EMBL/GenBank/DDBJ whole genome shotgun (WGS) entry which is preliminary data.</text>
</comment>
<gene>
    <name evidence="2" type="ORF">CCACVL1_24525</name>
</gene>
<reference evidence="2 3" key="1">
    <citation type="submission" date="2013-09" db="EMBL/GenBank/DDBJ databases">
        <title>Corchorus capsularis genome sequencing.</title>
        <authorList>
            <person name="Alam M."/>
            <person name="Haque M.S."/>
            <person name="Islam M.S."/>
            <person name="Emdad E.M."/>
            <person name="Islam M.M."/>
            <person name="Ahmed B."/>
            <person name="Halim A."/>
            <person name="Hossen Q.M.M."/>
            <person name="Hossain M.Z."/>
            <person name="Ahmed R."/>
            <person name="Khan M.M."/>
            <person name="Islam R."/>
            <person name="Rashid M.M."/>
            <person name="Khan S.A."/>
            <person name="Rahman M.S."/>
            <person name="Alam M."/>
        </authorList>
    </citation>
    <scope>NUCLEOTIDE SEQUENCE [LARGE SCALE GENOMIC DNA]</scope>
    <source>
        <strain evidence="3">cv. CVL-1</strain>
        <tissue evidence="2">Whole seedling</tissue>
    </source>
</reference>
<sequence length="23" mass="2724">MNIQKRKEFAQPPFLEGTTMLED</sequence>